<proteinExistence type="inferred from homology"/>
<reference evidence="4 5" key="1">
    <citation type="submission" date="2020-08" db="EMBL/GenBank/DDBJ databases">
        <title>Genome public.</title>
        <authorList>
            <person name="Liu C."/>
            <person name="Sun Q."/>
        </authorList>
    </citation>
    <scope>NUCLEOTIDE SEQUENCE [LARGE SCALE GENOMIC DNA]</scope>
    <source>
        <strain evidence="4 5">M27</strain>
    </source>
</reference>
<name>A0ABR7C6E9_9BACE</name>
<dbReference type="InterPro" id="IPR050738">
    <property type="entry name" value="Sulfatase"/>
</dbReference>
<dbReference type="SUPFAM" id="SSF53649">
    <property type="entry name" value="Alkaline phosphatase-like"/>
    <property type="match status" value="1"/>
</dbReference>
<evidence type="ECO:0000313" key="5">
    <source>
        <dbReference type="Proteomes" id="UP000600600"/>
    </source>
</evidence>
<dbReference type="Pfam" id="PF00884">
    <property type="entry name" value="Sulfatase"/>
    <property type="match status" value="1"/>
</dbReference>
<dbReference type="Proteomes" id="UP000600600">
    <property type="component" value="Unassembled WGS sequence"/>
</dbReference>
<feature type="domain" description="Sulfatase N-terminal" evidence="3">
    <location>
        <begin position="27"/>
        <end position="357"/>
    </location>
</feature>
<comment type="similarity">
    <text evidence="1">Belongs to the sulfatase family.</text>
</comment>
<protein>
    <submittedName>
        <fullName evidence="4">Arylsulfatase</fullName>
    </submittedName>
</protein>
<dbReference type="PANTHER" id="PTHR42693:SF53">
    <property type="entry name" value="ENDO-4-O-SULFATASE"/>
    <property type="match status" value="1"/>
</dbReference>
<keyword evidence="2" id="KW-0378">Hydrolase</keyword>
<dbReference type="Gene3D" id="3.40.720.10">
    <property type="entry name" value="Alkaline Phosphatase, subunit A"/>
    <property type="match status" value="1"/>
</dbReference>
<accession>A0ABR7C6E9</accession>
<dbReference type="EMBL" id="JACOOE010000001">
    <property type="protein sequence ID" value="MBC5603288.1"/>
    <property type="molecule type" value="Genomic_DNA"/>
</dbReference>
<evidence type="ECO:0000259" key="3">
    <source>
        <dbReference type="Pfam" id="PF00884"/>
    </source>
</evidence>
<evidence type="ECO:0000313" key="4">
    <source>
        <dbReference type="EMBL" id="MBC5603288.1"/>
    </source>
</evidence>
<sequence>MIYTMKKQNLLIPFFLAPAAINAENRPNIVFVLVDDMGIGDINCYYNQPKIQTPNIDKLASKSLQFMQHYSGSTVSAPSRCCLLTGKHTGNSYIRGNKGVKSEEGIFDLHLPANETTVAEVLKQKGYSTMCVGKWGLGGPKTSGSPINKGFDYFFGYLSQEDAHRYYPEYLYENENKIQLGGKVYSHWLILEKGLNFIKSRKKEEPYFAYFAITPPHADLDYPDISQYQGKFPETPYINKNGKGGFKTQIAPKAAYASMITEIDRSVEKIISLIKERGEWDNTIFIFSSDNGVHCVGGHDPKFFDSNGPFRGYKRDLYEGGIRTPFIFSWPKHIKGHRQTSHISAFWDFLPTVCDIVNTEVPKGVNGISYLPVLLNKKDRQPQHEYIYFEFYEAGGKQSILKDGWKLVRLNLSKPDKLVEELYYLPHDIGEKHNLIENNRSKAEVLKKLANKAHTNNPEFNW</sequence>
<dbReference type="CDD" id="cd16145">
    <property type="entry name" value="ARS_like"/>
    <property type="match status" value="1"/>
</dbReference>
<organism evidence="4 5">
    <name type="scientific">Bacteroides difficilis</name>
    <dbReference type="NCBI Taxonomy" id="2763021"/>
    <lineage>
        <taxon>Bacteria</taxon>
        <taxon>Pseudomonadati</taxon>
        <taxon>Bacteroidota</taxon>
        <taxon>Bacteroidia</taxon>
        <taxon>Bacteroidales</taxon>
        <taxon>Bacteroidaceae</taxon>
        <taxon>Bacteroides</taxon>
    </lineage>
</organism>
<dbReference type="PANTHER" id="PTHR42693">
    <property type="entry name" value="ARYLSULFATASE FAMILY MEMBER"/>
    <property type="match status" value="1"/>
</dbReference>
<dbReference type="InterPro" id="IPR017850">
    <property type="entry name" value="Alkaline_phosphatase_core_sf"/>
</dbReference>
<gene>
    <name evidence="4" type="ORF">H8S67_01160</name>
</gene>
<dbReference type="InterPro" id="IPR000917">
    <property type="entry name" value="Sulfatase_N"/>
</dbReference>
<keyword evidence="5" id="KW-1185">Reference proteome</keyword>
<evidence type="ECO:0000256" key="1">
    <source>
        <dbReference type="ARBA" id="ARBA00008779"/>
    </source>
</evidence>
<comment type="caution">
    <text evidence="4">The sequence shown here is derived from an EMBL/GenBank/DDBJ whole genome shotgun (WGS) entry which is preliminary data.</text>
</comment>
<evidence type="ECO:0000256" key="2">
    <source>
        <dbReference type="ARBA" id="ARBA00022801"/>
    </source>
</evidence>